<proteinExistence type="predicted"/>
<reference evidence="1 2" key="1">
    <citation type="submission" date="2020-02" db="EMBL/GenBank/DDBJ databases">
        <authorList>
            <person name="Ma Q."/>
            <person name="Huang Y."/>
            <person name="Song X."/>
            <person name="Pei D."/>
        </authorList>
    </citation>
    <scope>NUCLEOTIDE SEQUENCE [LARGE SCALE GENOMIC DNA]</scope>
    <source>
        <strain evidence="1">Sxm20200214</strain>
        <tissue evidence="1">Leaf</tissue>
    </source>
</reference>
<organism evidence="1 2">
    <name type="scientific">Brassica carinata</name>
    <name type="common">Ethiopian mustard</name>
    <name type="synonym">Abyssinian cabbage</name>
    <dbReference type="NCBI Taxonomy" id="52824"/>
    <lineage>
        <taxon>Eukaryota</taxon>
        <taxon>Viridiplantae</taxon>
        <taxon>Streptophyta</taxon>
        <taxon>Embryophyta</taxon>
        <taxon>Tracheophyta</taxon>
        <taxon>Spermatophyta</taxon>
        <taxon>Magnoliopsida</taxon>
        <taxon>eudicotyledons</taxon>
        <taxon>Gunneridae</taxon>
        <taxon>Pentapetalae</taxon>
        <taxon>rosids</taxon>
        <taxon>malvids</taxon>
        <taxon>Brassicales</taxon>
        <taxon>Brassicaceae</taxon>
        <taxon>Brassiceae</taxon>
        <taxon>Brassica</taxon>
    </lineage>
</organism>
<evidence type="ECO:0000313" key="2">
    <source>
        <dbReference type="Proteomes" id="UP000886595"/>
    </source>
</evidence>
<evidence type="ECO:0000313" key="1">
    <source>
        <dbReference type="EMBL" id="KAG2262568.1"/>
    </source>
</evidence>
<protein>
    <submittedName>
        <fullName evidence="1">Uncharacterized protein</fullName>
    </submittedName>
</protein>
<sequence length="183" mass="19677">MDNVSTSPSCTGSQGAEDGTMVVLHGNSKKDNQMVAVSDSNNGLPGDVYGCNQEFDIDQIFDLVTSTDDLSTNSEMIDDVSMMMNTDKNQNWCSNSEAVERGAVALHRDLEQDNVSTSRSCTGSEGAEDVAMVVVDSNSKKDNPMVLIVLHDSVNLSVLKDDVVNDLALIKVNTAHLDKRSST</sequence>
<dbReference type="EMBL" id="JAAMPC010000014">
    <property type="protein sequence ID" value="KAG2262568.1"/>
    <property type="molecule type" value="Genomic_DNA"/>
</dbReference>
<gene>
    <name evidence="1" type="ORF">Bca52824_069647</name>
</gene>
<name>A0A8X7Q402_BRACI</name>
<dbReference type="Proteomes" id="UP000886595">
    <property type="component" value="Unassembled WGS sequence"/>
</dbReference>
<accession>A0A8X7Q402</accession>
<comment type="caution">
    <text evidence="1">The sequence shown here is derived from an EMBL/GenBank/DDBJ whole genome shotgun (WGS) entry which is preliminary data.</text>
</comment>
<keyword evidence="2" id="KW-1185">Reference proteome</keyword>
<dbReference type="AlphaFoldDB" id="A0A8X7Q402"/>